<dbReference type="Pfam" id="PF00733">
    <property type="entry name" value="Asn_synthase"/>
    <property type="match status" value="1"/>
</dbReference>
<accession>A0A4S1CB67</accession>
<dbReference type="GO" id="GO:0005524">
    <property type="term" value="F:ATP binding"/>
    <property type="evidence" value="ECO:0007669"/>
    <property type="project" value="UniProtKB-KW"/>
</dbReference>
<evidence type="ECO:0000256" key="10">
    <source>
        <dbReference type="PIRSR" id="PIRSR001589-3"/>
    </source>
</evidence>
<comment type="pathway">
    <text evidence="1">Amino-acid biosynthesis; L-asparagine biosynthesis; L-asparagine from L-aspartate (L-Gln route): step 1/1.</text>
</comment>
<comment type="catalytic activity">
    <reaction evidence="7">
        <text>L-aspartate + L-glutamine + ATP + H2O = L-asparagine + L-glutamate + AMP + diphosphate + H(+)</text>
        <dbReference type="Rhea" id="RHEA:12228"/>
        <dbReference type="ChEBI" id="CHEBI:15377"/>
        <dbReference type="ChEBI" id="CHEBI:15378"/>
        <dbReference type="ChEBI" id="CHEBI:29985"/>
        <dbReference type="ChEBI" id="CHEBI:29991"/>
        <dbReference type="ChEBI" id="CHEBI:30616"/>
        <dbReference type="ChEBI" id="CHEBI:33019"/>
        <dbReference type="ChEBI" id="CHEBI:58048"/>
        <dbReference type="ChEBI" id="CHEBI:58359"/>
        <dbReference type="ChEBI" id="CHEBI:456215"/>
        <dbReference type="EC" id="6.3.5.4"/>
    </reaction>
</comment>
<dbReference type="CDD" id="cd00712">
    <property type="entry name" value="AsnB"/>
    <property type="match status" value="1"/>
</dbReference>
<keyword evidence="12" id="KW-0436">Ligase</keyword>
<dbReference type="InterPro" id="IPR014729">
    <property type="entry name" value="Rossmann-like_a/b/a_fold"/>
</dbReference>
<evidence type="ECO:0000256" key="2">
    <source>
        <dbReference type="ARBA" id="ARBA00005752"/>
    </source>
</evidence>
<gene>
    <name evidence="12" type="primary">asnB</name>
    <name evidence="12" type="ORF">E4633_18425</name>
</gene>
<dbReference type="PROSITE" id="PS51278">
    <property type="entry name" value="GATASE_TYPE_2"/>
    <property type="match status" value="1"/>
</dbReference>
<dbReference type="PIRSF" id="PIRSF001589">
    <property type="entry name" value="Asn_synthetase_glu-h"/>
    <property type="match status" value="1"/>
</dbReference>
<reference evidence="12 13" key="1">
    <citation type="submission" date="2019-04" db="EMBL/GenBank/DDBJ databases">
        <title>Geobacter oryzae sp. nov., ferric-reducing bacteria isolated from paddy soil.</title>
        <authorList>
            <person name="Xu Z."/>
            <person name="Masuda Y."/>
            <person name="Itoh H."/>
            <person name="Senoo K."/>
        </authorList>
    </citation>
    <scope>NUCLEOTIDE SEQUENCE [LARGE SCALE GENOMIC DNA]</scope>
    <source>
        <strain evidence="12 13">Red111</strain>
    </source>
</reference>
<feature type="active site" description="For GATase activity" evidence="8">
    <location>
        <position position="2"/>
    </location>
</feature>
<name>A0A4S1CB67_9BACT</name>
<feature type="binding site" evidence="9">
    <location>
        <begin position="365"/>
        <end position="366"/>
    </location>
    <ligand>
        <name>ATP</name>
        <dbReference type="ChEBI" id="CHEBI:30616"/>
    </ligand>
</feature>
<dbReference type="Gene3D" id="3.40.50.620">
    <property type="entry name" value="HUPs"/>
    <property type="match status" value="2"/>
</dbReference>
<dbReference type="EMBL" id="SRSC01000005">
    <property type="protein sequence ID" value="TGU70176.1"/>
    <property type="molecule type" value="Genomic_DNA"/>
</dbReference>
<sequence>MCGIAGIVNLKEAEAPSLEQVVAMISPLRHRGPDESGVYLDTRAGLGHLRLSIIGIDGGTQPICNETGTLWIVYNGEAYNYLELKEDLLARGHRFTTRTDTEVLLHLYEEYGPACLDRVNGQFAFAIWDAVKGELFLARDRVGVRPLYYTFTPDGRLLFASEIKAILAVAGRRELDAQALSQLFVFWSALPGRTFFQGVEALPPGHYLRVAGRRSAPVSYWRIPHFCEQKIPPGELAEAADSFAALLDDAVRLRLRADVPVGAYLSGGLDSSIIAALIARHCKSRLKTFSLGFADPAFDESSAQDEMVTRLGTDHRRVLVEDAQIRTLLPETVWHCEQPTLRTSPVPMYLLSRLVREEGYKVVLSGEGADEMLGGYNIFKEAKIRQWWGRLPGSSLRPRLLERLYPYVFRDPSRGRQFLREFFAVDPRQLDDPFFSHAVRWGGGARNLTFMSKGAREQLEGYDPREELVHLLPDGFAGRDFFSRAQVLEIELFLAGFLLSAQGDRVAMAHSVEMRHPFLDYRVIESAFRLPPHWKMRGLAEKYFLKRACRDLLPERILKRAKQPYRAPVRSLFTLAAADYVEELLSTASLKASGYFDPERVGRLFRKVLSVPAGEFDNMALMGIVTTEILHRQFVAASSWKGVPVVRPDLVCTPLGRKKWGRPRG</sequence>
<evidence type="ECO:0000256" key="9">
    <source>
        <dbReference type="PIRSR" id="PIRSR001589-2"/>
    </source>
</evidence>
<dbReference type="InterPro" id="IPR029055">
    <property type="entry name" value="Ntn_hydrolases_N"/>
</dbReference>
<keyword evidence="6 8" id="KW-0315">Glutamine amidotransferase</keyword>
<evidence type="ECO:0000256" key="6">
    <source>
        <dbReference type="ARBA" id="ARBA00022962"/>
    </source>
</evidence>
<protein>
    <recommendedName>
        <fullName evidence="3">asparagine synthase (glutamine-hydrolyzing)</fullName>
        <ecNumber evidence="3">6.3.5.4</ecNumber>
    </recommendedName>
</protein>
<comment type="similarity">
    <text evidence="2">Belongs to the asparagine synthetase family.</text>
</comment>
<dbReference type="GO" id="GO:0006529">
    <property type="term" value="P:asparagine biosynthetic process"/>
    <property type="evidence" value="ECO:0007669"/>
    <property type="project" value="UniProtKB-KW"/>
</dbReference>
<dbReference type="RefSeq" id="WP_135872482.1">
    <property type="nucleotide sequence ID" value="NZ_SRSC01000005.1"/>
</dbReference>
<proteinExistence type="inferred from homology"/>
<dbReference type="SUPFAM" id="SSF52402">
    <property type="entry name" value="Adenine nucleotide alpha hydrolases-like"/>
    <property type="match status" value="1"/>
</dbReference>
<keyword evidence="13" id="KW-1185">Reference proteome</keyword>
<dbReference type="PANTHER" id="PTHR43284">
    <property type="entry name" value="ASPARAGINE SYNTHETASE (GLUTAMINE-HYDROLYZING)"/>
    <property type="match status" value="1"/>
</dbReference>
<dbReference type="CDD" id="cd01991">
    <property type="entry name" value="Asn_synthase_B_C"/>
    <property type="match status" value="1"/>
</dbReference>
<dbReference type="NCBIfam" id="TIGR01536">
    <property type="entry name" value="asn_synth_AEB"/>
    <property type="match status" value="1"/>
</dbReference>
<dbReference type="PANTHER" id="PTHR43284:SF1">
    <property type="entry name" value="ASPARAGINE SYNTHETASE"/>
    <property type="match status" value="1"/>
</dbReference>
<evidence type="ECO:0000259" key="11">
    <source>
        <dbReference type="PROSITE" id="PS51278"/>
    </source>
</evidence>
<dbReference type="InterPro" id="IPR001962">
    <property type="entry name" value="Asn_synthase"/>
</dbReference>
<evidence type="ECO:0000256" key="4">
    <source>
        <dbReference type="ARBA" id="ARBA00022741"/>
    </source>
</evidence>
<keyword evidence="8" id="KW-0028">Amino-acid biosynthesis</keyword>
<dbReference type="Proteomes" id="UP000306416">
    <property type="component" value="Unassembled WGS sequence"/>
</dbReference>
<evidence type="ECO:0000256" key="1">
    <source>
        <dbReference type="ARBA" id="ARBA00005187"/>
    </source>
</evidence>
<dbReference type="EC" id="6.3.5.4" evidence="3"/>
<comment type="caution">
    <text evidence="12">The sequence shown here is derived from an EMBL/GenBank/DDBJ whole genome shotgun (WGS) entry which is preliminary data.</text>
</comment>
<dbReference type="InterPro" id="IPR051786">
    <property type="entry name" value="ASN_synthetase/amidase"/>
</dbReference>
<dbReference type="GO" id="GO:0004066">
    <property type="term" value="F:asparagine synthase (glutamine-hydrolyzing) activity"/>
    <property type="evidence" value="ECO:0007669"/>
    <property type="project" value="UniProtKB-EC"/>
</dbReference>
<dbReference type="Pfam" id="PF13537">
    <property type="entry name" value="GATase_7"/>
    <property type="match status" value="1"/>
</dbReference>
<evidence type="ECO:0000313" key="13">
    <source>
        <dbReference type="Proteomes" id="UP000306416"/>
    </source>
</evidence>
<dbReference type="InterPro" id="IPR017932">
    <property type="entry name" value="GATase_2_dom"/>
</dbReference>
<evidence type="ECO:0000256" key="8">
    <source>
        <dbReference type="PIRSR" id="PIRSR001589-1"/>
    </source>
</evidence>
<dbReference type="AlphaFoldDB" id="A0A4S1CB67"/>
<feature type="site" description="Important for beta-aspartyl-AMP intermediate formation" evidence="10">
    <location>
        <position position="367"/>
    </location>
</feature>
<dbReference type="InterPro" id="IPR033738">
    <property type="entry name" value="AsnB_N"/>
</dbReference>
<feature type="binding site" evidence="9">
    <location>
        <position position="100"/>
    </location>
    <ligand>
        <name>L-glutamine</name>
        <dbReference type="ChEBI" id="CHEBI:58359"/>
    </ligand>
</feature>
<dbReference type="Gene3D" id="3.60.20.10">
    <property type="entry name" value="Glutamine Phosphoribosylpyrophosphate, subunit 1, domain 1"/>
    <property type="match status" value="1"/>
</dbReference>
<evidence type="ECO:0000256" key="3">
    <source>
        <dbReference type="ARBA" id="ARBA00012737"/>
    </source>
</evidence>
<evidence type="ECO:0000256" key="7">
    <source>
        <dbReference type="ARBA" id="ARBA00048741"/>
    </source>
</evidence>
<evidence type="ECO:0000313" key="12">
    <source>
        <dbReference type="EMBL" id="TGU70176.1"/>
    </source>
</evidence>
<dbReference type="InterPro" id="IPR006426">
    <property type="entry name" value="Asn_synth_AEB"/>
</dbReference>
<dbReference type="SUPFAM" id="SSF56235">
    <property type="entry name" value="N-terminal nucleophile aminohydrolases (Ntn hydrolases)"/>
    <property type="match status" value="1"/>
</dbReference>
<organism evidence="12 13">
    <name type="scientific">Geomonas terrae</name>
    <dbReference type="NCBI Taxonomy" id="2562681"/>
    <lineage>
        <taxon>Bacteria</taxon>
        <taxon>Pseudomonadati</taxon>
        <taxon>Thermodesulfobacteriota</taxon>
        <taxon>Desulfuromonadia</taxon>
        <taxon>Geobacterales</taxon>
        <taxon>Geobacteraceae</taxon>
        <taxon>Geomonas</taxon>
    </lineage>
</organism>
<keyword evidence="4 9" id="KW-0547">Nucleotide-binding</keyword>
<keyword evidence="5 9" id="KW-0067">ATP-binding</keyword>
<evidence type="ECO:0000256" key="5">
    <source>
        <dbReference type="ARBA" id="ARBA00022840"/>
    </source>
</evidence>
<keyword evidence="8" id="KW-0061">Asparagine biosynthesis</keyword>
<feature type="domain" description="Glutamine amidotransferase type-2" evidence="11">
    <location>
        <begin position="2"/>
        <end position="213"/>
    </location>
</feature>
<dbReference type="GO" id="GO:0005829">
    <property type="term" value="C:cytosol"/>
    <property type="evidence" value="ECO:0007669"/>
    <property type="project" value="TreeGrafter"/>
</dbReference>